<evidence type="ECO:0000313" key="15">
    <source>
        <dbReference type="Proteomes" id="UP000277928"/>
    </source>
</evidence>
<evidence type="ECO:0000256" key="9">
    <source>
        <dbReference type="ARBA" id="ARBA00054219"/>
    </source>
</evidence>
<keyword evidence="5" id="KW-0464">Manganese</keyword>
<dbReference type="PRINTS" id="PR00114">
    <property type="entry name" value="STPHPHTASE"/>
</dbReference>
<keyword evidence="12" id="KW-0812">Transmembrane</keyword>
<feature type="compositionally biased region" description="Basic and acidic residues" evidence="11">
    <location>
        <begin position="476"/>
        <end position="487"/>
    </location>
</feature>
<dbReference type="GO" id="GO:0004722">
    <property type="term" value="F:protein serine/threonine phosphatase activity"/>
    <property type="evidence" value="ECO:0007669"/>
    <property type="project" value="UniProtKB-EC"/>
</dbReference>
<dbReference type="EMBL" id="UYRX01000057">
    <property type="protein sequence ID" value="VDK71823.1"/>
    <property type="molecule type" value="Genomic_DNA"/>
</dbReference>
<evidence type="ECO:0000256" key="7">
    <source>
        <dbReference type="ARBA" id="ARBA00047761"/>
    </source>
</evidence>
<evidence type="ECO:0000256" key="8">
    <source>
        <dbReference type="ARBA" id="ARBA00048336"/>
    </source>
</evidence>
<dbReference type="STRING" id="42156.A0A3P6SPH5"/>
<comment type="catalytic activity">
    <reaction evidence="7">
        <text>O-phospho-L-seryl-[protein] + H2O = L-seryl-[protein] + phosphate</text>
        <dbReference type="Rhea" id="RHEA:20629"/>
        <dbReference type="Rhea" id="RHEA-COMP:9863"/>
        <dbReference type="Rhea" id="RHEA-COMP:11604"/>
        <dbReference type="ChEBI" id="CHEBI:15377"/>
        <dbReference type="ChEBI" id="CHEBI:29999"/>
        <dbReference type="ChEBI" id="CHEBI:43474"/>
        <dbReference type="ChEBI" id="CHEBI:83421"/>
        <dbReference type="EC" id="3.1.3.16"/>
    </reaction>
</comment>
<dbReference type="GO" id="GO:0031143">
    <property type="term" value="C:pseudopodium"/>
    <property type="evidence" value="ECO:0007669"/>
    <property type="project" value="UniProtKB-SubCell"/>
</dbReference>
<dbReference type="SMART" id="SM00156">
    <property type="entry name" value="PP2Ac"/>
    <property type="match status" value="1"/>
</dbReference>
<feature type="domain" description="Serine/threonine specific protein phosphatases" evidence="13">
    <location>
        <begin position="136"/>
        <end position="141"/>
    </location>
</feature>
<dbReference type="InterPro" id="IPR029052">
    <property type="entry name" value="Metallo-depent_PP-like"/>
</dbReference>
<dbReference type="PANTHER" id="PTHR11668">
    <property type="entry name" value="SERINE/THREONINE PROTEIN PHOSPHATASE"/>
    <property type="match status" value="1"/>
</dbReference>
<evidence type="ECO:0000256" key="6">
    <source>
        <dbReference type="ARBA" id="ARBA00037818"/>
    </source>
</evidence>
<evidence type="ECO:0000256" key="3">
    <source>
        <dbReference type="ARBA" id="ARBA00022801"/>
    </source>
</evidence>
<evidence type="ECO:0000256" key="1">
    <source>
        <dbReference type="ARBA" id="ARBA00008294"/>
    </source>
</evidence>
<comment type="subcellular location">
    <subcellularLocation>
        <location evidence="6">Cell projection</location>
        <location evidence="6">Pseudopodium</location>
    </subcellularLocation>
</comment>
<comment type="catalytic activity">
    <reaction evidence="8 10">
        <text>O-phospho-L-threonyl-[protein] + H2O = L-threonyl-[protein] + phosphate</text>
        <dbReference type="Rhea" id="RHEA:47004"/>
        <dbReference type="Rhea" id="RHEA-COMP:11060"/>
        <dbReference type="Rhea" id="RHEA-COMP:11605"/>
        <dbReference type="ChEBI" id="CHEBI:15377"/>
        <dbReference type="ChEBI" id="CHEBI:30013"/>
        <dbReference type="ChEBI" id="CHEBI:43474"/>
        <dbReference type="ChEBI" id="CHEBI:61977"/>
        <dbReference type="EC" id="3.1.3.16"/>
    </reaction>
</comment>
<dbReference type="InterPro" id="IPR050341">
    <property type="entry name" value="PP1_catalytic_subunit"/>
</dbReference>
<keyword evidence="4" id="KW-0904">Protein phosphatase</keyword>
<dbReference type="GO" id="GO:0000785">
    <property type="term" value="C:chromatin"/>
    <property type="evidence" value="ECO:0007669"/>
    <property type="project" value="UniProtKB-ARBA"/>
</dbReference>
<dbReference type="AlphaFoldDB" id="A0A3P6SPH5"/>
<proteinExistence type="inferred from homology"/>
<dbReference type="InterPro" id="IPR031675">
    <property type="entry name" value="STPPase_N"/>
</dbReference>
<dbReference type="GO" id="GO:0046872">
    <property type="term" value="F:metal ion binding"/>
    <property type="evidence" value="ECO:0007669"/>
    <property type="project" value="UniProtKB-KW"/>
</dbReference>
<dbReference type="OrthoDB" id="10328641at2759"/>
<dbReference type="GO" id="GO:0018991">
    <property type="term" value="P:egg-laying behavior"/>
    <property type="evidence" value="ECO:0007669"/>
    <property type="project" value="UniProtKB-ARBA"/>
</dbReference>
<sequence length="578" mass="65079">MMINYQKELTRRSLKIKQMTEIDANDLILRLLSVGQPGKGLTKTVREAEIVSLCHKAREIFMAQPSLIEIDPPIRICGDTHGQYGDLLRIFGRGGFPPLANYLFLGDYVDRGPQNLETIILLFCYKVKFPNNFFLLRGNHECANVNRVYGFYEECMRRFNSVQLWQVFQDTFQCMPLTALVGERILCMHGGISPQLKSLQQLREIKRPTEIASPSLEMDLLWADPVIGISGFQINMRGASFGFGSDILTELCKELNIDLVARAHQVVQDGYEFFGARKCVTIFSAPHYCGQFDNAAAKKSWKNAKSFIGSCTDKKRPSTFIDNFVGASEIITDHELLVPMKHFRRQLAEAEIKSYATILITSAVIATLITFICLMIILHIFIYMRWGITRQLILLNAKVCALESRLGTRQLPEELQRKLCEEIGITLKTIQNERQKFAQEIVNEERKIVEEVVKSENDPQYETMCGIGDEVFTSKKASEKKIPKPKETQGLPAEKQADGPATEPGLIQQVEIKAPEVGGMVDQADPKYQTLIGMDNEKVFVEKKAATGGGVVDQADPAYQTLAGMENEKVFQEKGKGN</sequence>
<dbReference type="InterPro" id="IPR004296">
    <property type="entry name" value="DUF236"/>
</dbReference>
<dbReference type="Gene3D" id="3.60.21.10">
    <property type="match status" value="1"/>
</dbReference>
<dbReference type="InterPro" id="IPR004843">
    <property type="entry name" value="Calcineurin-like_PHP"/>
</dbReference>
<accession>A0A3P6SPH5</accession>
<dbReference type="GO" id="GO:0097723">
    <property type="term" value="P:amoeboid sperm motility"/>
    <property type="evidence" value="ECO:0007669"/>
    <property type="project" value="UniProtKB-ARBA"/>
</dbReference>
<evidence type="ECO:0000256" key="10">
    <source>
        <dbReference type="RuleBase" id="RU004273"/>
    </source>
</evidence>
<dbReference type="Pfam" id="PF03057">
    <property type="entry name" value="DUF236"/>
    <property type="match status" value="2"/>
</dbReference>
<comment type="function">
    <text evidence="9">Probable phosphatase which plays a redundant role with gsp-4 in spermatogenesis by regulating sister chromatid segregation during meiosis. In addition, involved in sperm motility by controlling the dynamic disassembly of major sperm proteins (MSP) in the spermatozoan pseudopodium.</text>
</comment>
<keyword evidence="2" id="KW-0479">Metal-binding</keyword>
<keyword evidence="12" id="KW-1133">Transmembrane helix</keyword>
<evidence type="ECO:0000256" key="12">
    <source>
        <dbReference type="SAM" id="Phobius"/>
    </source>
</evidence>
<evidence type="ECO:0000256" key="2">
    <source>
        <dbReference type="ARBA" id="ARBA00022723"/>
    </source>
</evidence>
<dbReference type="Proteomes" id="UP000277928">
    <property type="component" value="Unassembled WGS sequence"/>
</dbReference>
<evidence type="ECO:0000256" key="11">
    <source>
        <dbReference type="SAM" id="MobiDB-lite"/>
    </source>
</evidence>
<evidence type="ECO:0000256" key="5">
    <source>
        <dbReference type="ARBA" id="ARBA00023211"/>
    </source>
</evidence>
<dbReference type="GO" id="GO:0005737">
    <property type="term" value="C:cytoplasm"/>
    <property type="evidence" value="ECO:0007669"/>
    <property type="project" value="TreeGrafter"/>
</dbReference>
<dbReference type="GO" id="GO:0007060">
    <property type="term" value="P:male meiosis chromosome segregation"/>
    <property type="evidence" value="ECO:0007669"/>
    <property type="project" value="UniProtKB-ARBA"/>
</dbReference>
<dbReference type="Pfam" id="PF16891">
    <property type="entry name" value="STPPase_N"/>
    <property type="match status" value="1"/>
</dbReference>
<dbReference type="Pfam" id="PF00149">
    <property type="entry name" value="Metallophos"/>
    <property type="match status" value="1"/>
</dbReference>
<dbReference type="GO" id="GO:0031272">
    <property type="term" value="P:regulation of pseudopodium assembly"/>
    <property type="evidence" value="ECO:0007669"/>
    <property type="project" value="UniProtKB-ARBA"/>
</dbReference>
<evidence type="ECO:0000259" key="13">
    <source>
        <dbReference type="PROSITE" id="PS00125"/>
    </source>
</evidence>
<evidence type="ECO:0000313" key="14">
    <source>
        <dbReference type="EMBL" id="VDK71823.1"/>
    </source>
</evidence>
<gene>
    <name evidence="14" type="ORF">NLS_LOCUS1574</name>
</gene>
<dbReference type="SUPFAM" id="SSF56300">
    <property type="entry name" value="Metallo-dependent phosphatases"/>
    <property type="match status" value="1"/>
</dbReference>
<dbReference type="InterPro" id="IPR006186">
    <property type="entry name" value="Ser/Thr-sp_prot-phosphatase"/>
</dbReference>
<protein>
    <recommendedName>
        <fullName evidence="10">Serine/threonine-protein phosphatase</fullName>
        <ecNumber evidence="10">3.1.3.16</ecNumber>
    </recommendedName>
</protein>
<feature type="region of interest" description="Disordered" evidence="11">
    <location>
        <begin position="476"/>
        <end position="502"/>
    </location>
</feature>
<comment type="similarity">
    <text evidence="1 10">Belongs to the PPP phosphatase family.</text>
</comment>
<dbReference type="PANTHER" id="PTHR11668:SF398">
    <property type="entry name" value="SERINE_THREONINE-PROTEIN PHOSPHATASE"/>
    <property type="match status" value="1"/>
</dbReference>
<dbReference type="GO" id="GO:0005634">
    <property type="term" value="C:nucleus"/>
    <property type="evidence" value="ECO:0007669"/>
    <property type="project" value="TreeGrafter"/>
</dbReference>
<reference evidence="14 15" key="1">
    <citation type="submission" date="2018-08" db="EMBL/GenBank/DDBJ databases">
        <authorList>
            <person name="Laetsch R D."/>
            <person name="Stevens L."/>
            <person name="Kumar S."/>
            <person name="Blaxter L. M."/>
        </authorList>
    </citation>
    <scope>NUCLEOTIDE SEQUENCE [LARGE SCALE GENOMIC DNA]</scope>
</reference>
<dbReference type="EC" id="3.1.3.16" evidence="10"/>
<keyword evidence="12" id="KW-0472">Membrane</keyword>
<dbReference type="FunFam" id="3.60.21.10:FF:000026">
    <property type="entry name" value="Serine/threonine-protein phosphatase"/>
    <property type="match status" value="1"/>
</dbReference>
<evidence type="ECO:0000256" key="4">
    <source>
        <dbReference type="ARBA" id="ARBA00022912"/>
    </source>
</evidence>
<dbReference type="PROSITE" id="PS00125">
    <property type="entry name" value="SER_THR_PHOSPHATASE"/>
    <property type="match status" value="1"/>
</dbReference>
<keyword evidence="15" id="KW-1185">Reference proteome</keyword>
<feature type="transmembrane region" description="Helical" evidence="12">
    <location>
        <begin position="355"/>
        <end position="382"/>
    </location>
</feature>
<name>A0A3P6SPH5_LITSI</name>
<keyword evidence="3 10" id="KW-0378">Hydrolase</keyword>
<organism evidence="14 15">
    <name type="scientific">Litomosoides sigmodontis</name>
    <name type="common">Filarial nematode worm</name>
    <dbReference type="NCBI Taxonomy" id="42156"/>
    <lineage>
        <taxon>Eukaryota</taxon>
        <taxon>Metazoa</taxon>
        <taxon>Ecdysozoa</taxon>
        <taxon>Nematoda</taxon>
        <taxon>Chromadorea</taxon>
        <taxon>Rhabditida</taxon>
        <taxon>Spirurina</taxon>
        <taxon>Spiruromorpha</taxon>
        <taxon>Filarioidea</taxon>
        <taxon>Onchocercidae</taxon>
        <taxon>Litomosoides</taxon>
    </lineage>
</organism>